<name>A0A0W0F4J6_MONRR</name>
<organism evidence="8 9">
    <name type="scientific">Moniliophthora roreri</name>
    <name type="common">Frosty pod rot fungus</name>
    <name type="synonym">Monilia roreri</name>
    <dbReference type="NCBI Taxonomy" id="221103"/>
    <lineage>
        <taxon>Eukaryota</taxon>
        <taxon>Fungi</taxon>
        <taxon>Dikarya</taxon>
        <taxon>Basidiomycota</taxon>
        <taxon>Agaricomycotina</taxon>
        <taxon>Agaricomycetes</taxon>
        <taxon>Agaricomycetidae</taxon>
        <taxon>Agaricales</taxon>
        <taxon>Marasmiineae</taxon>
        <taxon>Marasmiaceae</taxon>
        <taxon>Moniliophthora</taxon>
    </lineage>
</organism>
<comment type="catalytic activity">
    <reaction evidence="4">
        <text>Couples ATP hydrolysis with the unwinding of duplex DNA by translocating in the 3'-5' direction.</text>
        <dbReference type="EC" id="5.6.2.4"/>
    </reaction>
</comment>
<dbReference type="GO" id="GO:0005524">
    <property type="term" value="F:ATP binding"/>
    <property type="evidence" value="ECO:0007669"/>
    <property type="project" value="InterPro"/>
</dbReference>
<evidence type="ECO:0000313" key="9">
    <source>
        <dbReference type="Proteomes" id="UP000054988"/>
    </source>
</evidence>
<evidence type="ECO:0000256" key="3">
    <source>
        <dbReference type="ARBA" id="ARBA00023235"/>
    </source>
</evidence>
<dbReference type="Pfam" id="PF00270">
    <property type="entry name" value="DEAD"/>
    <property type="match status" value="1"/>
</dbReference>
<gene>
    <name evidence="8" type="ORF">WG66_16188</name>
</gene>
<keyword evidence="2" id="KW-0238">DNA-binding</keyword>
<reference evidence="8 9" key="1">
    <citation type="submission" date="2015-12" db="EMBL/GenBank/DDBJ databases">
        <title>Draft genome sequence of Moniliophthora roreri, the causal agent of frosty pod rot of cacao.</title>
        <authorList>
            <person name="Aime M.C."/>
            <person name="Diaz-Valderrama J.R."/>
            <person name="Kijpornyongpan T."/>
            <person name="Phillips-Mora W."/>
        </authorList>
    </citation>
    <scope>NUCLEOTIDE SEQUENCE [LARGE SCALE GENOMIC DNA]</scope>
    <source>
        <strain evidence="8 9">MCA 2952</strain>
    </source>
</reference>
<evidence type="ECO:0000256" key="5">
    <source>
        <dbReference type="ARBA" id="ARBA00034808"/>
    </source>
</evidence>
<sequence>MSHVKNSTTQTSPWPRLPRAVSHEFLSTVVQNLFGYPPRSWQLDAAIKILKGHDVIVVAGTGAGKSLIFAIVAIASAAVGFPGVVLVICPLKALQRDQVEHFNSMSTTVVNPDGGQFQTINLSAVAINEDNNSNALFKELERGCIPSMLCGT</sequence>
<keyword evidence="6" id="KW-0472">Membrane</keyword>
<comment type="similarity">
    <text evidence="1">Belongs to the helicase family. RecQ subfamily.</text>
</comment>
<evidence type="ECO:0000259" key="7">
    <source>
        <dbReference type="Pfam" id="PF00270"/>
    </source>
</evidence>
<dbReference type="GO" id="GO:0005694">
    <property type="term" value="C:chromosome"/>
    <property type="evidence" value="ECO:0007669"/>
    <property type="project" value="TreeGrafter"/>
</dbReference>
<dbReference type="SUPFAM" id="SSF52540">
    <property type="entry name" value="P-loop containing nucleoside triphosphate hydrolases"/>
    <property type="match status" value="1"/>
</dbReference>
<evidence type="ECO:0000256" key="1">
    <source>
        <dbReference type="ARBA" id="ARBA00005446"/>
    </source>
</evidence>
<dbReference type="EMBL" id="LATX01002344">
    <property type="protein sequence ID" value="KTB31238.1"/>
    <property type="molecule type" value="Genomic_DNA"/>
</dbReference>
<dbReference type="Gene3D" id="3.40.50.300">
    <property type="entry name" value="P-loop containing nucleotide triphosphate hydrolases"/>
    <property type="match status" value="1"/>
</dbReference>
<dbReference type="PANTHER" id="PTHR13710">
    <property type="entry name" value="DNA HELICASE RECQ FAMILY MEMBER"/>
    <property type="match status" value="1"/>
</dbReference>
<keyword evidence="6" id="KW-0812">Transmembrane</keyword>
<keyword evidence="3" id="KW-0413">Isomerase</keyword>
<dbReference type="AlphaFoldDB" id="A0A0W0F4J6"/>
<dbReference type="PANTHER" id="PTHR13710:SF105">
    <property type="entry name" value="ATP-DEPENDENT DNA HELICASE Q1"/>
    <property type="match status" value="1"/>
</dbReference>
<dbReference type="Proteomes" id="UP000054988">
    <property type="component" value="Unassembled WGS sequence"/>
</dbReference>
<comment type="caution">
    <text evidence="8">The sequence shown here is derived from an EMBL/GenBank/DDBJ whole genome shotgun (WGS) entry which is preliminary data.</text>
</comment>
<dbReference type="GO" id="GO:0003677">
    <property type="term" value="F:DNA binding"/>
    <property type="evidence" value="ECO:0007669"/>
    <property type="project" value="UniProtKB-KW"/>
</dbReference>
<proteinExistence type="inferred from homology"/>
<dbReference type="GO" id="GO:0000724">
    <property type="term" value="P:double-strand break repair via homologous recombination"/>
    <property type="evidence" value="ECO:0007669"/>
    <property type="project" value="TreeGrafter"/>
</dbReference>
<dbReference type="GO" id="GO:0005737">
    <property type="term" value="C:cytoplasm"/>
    <property type="evidence" value="ECO:0007669"/>
    <property type="project" value="TreeGrafter"/>
</dbReference>
<evidence type="ECO:0000313" key="8">
    <source>
        <dbReference type="EMBL" id="KTB31238.1"/>
    </source>
</evidence>
<dbReference type="eggNOG" id="KOG0351">
    <property type="taxonomic scope" value="Eukaryota"/>
</dbReference>
<accession>A0A0W0F4J6</accession>
<keyword evidence="6" id="KW-1133">Transmembrane helix</keyword>
<dbReference type="InterPro" id="IPR011545">
    <property type="entry name" value="DEAD/DEAH_box_helicase_dom"/>
</dbReference>
<feature type="domain" description="DEAD/DEAH-box helicase" evidence="7">
    <location>
        <begin position="42"/>
        <end position="108"/>
    </location>
</feature>
<evidence type="ECO:0000256" key="2">
    <source>
        <dbReference type="ARBA" id="ARBA00023125"/>
    </source>
</evidence>
<dbReference type="InterPro" id="IPR027417">
    <property type="entry name" value="P-loop_NTPase"/>
</dbReference>
<dbReference type="GO" id="GO:0043138">
    <property type="term" value="F:3'-5' DNA helicase activity"/>
    <property type="evidence" value="ECO:0007669"/>
    <property type="project" value="UniProtKB-EC"/>
</dbReference>
<dbReference type="EC" id="5.6.2.4" evidence="5"/>
<dbReference type="GO" id="GO:0009378">
    <property type="term" value="F:four-way junction helicase activity"/>
    <property type="evidence" value="ECO:0007669"/>
    <property type="project" value="TreeGrafter"/>
</dbReference>
<evidence type="ECO:0000256" key="6">
    <source>
        <dbReference type="SAM" id="Phobius"/>
    </source>
</evidence>
<evidence type="ECO:0000256" key="4">
    <source>
        <dbReference type="ARBA" id="ARBA00034617"/>
    </source>
</evidence>
<feature type="transmembrane region" description="Helical" evidence="6">
    <location>
        <begin position="67"/>
        <end position="89"/>
    </location>
</feature>
<protein>
    <recommendedName>
        <fullName evidence="5">DNA 3'-5' helicase</fullName>
        <ecNumber evidence="5">5.6.2.4</ecNumber>
    </recommendedName>
</protein>